<proteinExistence type="predicted"/>
<name>A0A2A5T2V9_9GAMM</name>
<dbReference type="GeneID" id="66952864"/>
<dbReference type="AlphaFoldDB" id="A0A2A5T2V9"/>
<reference evidence="2" key="1">
    <citation type="submission" date="2017-04" db="EMBL/GenBank/DDBJ databases">
        <title>Genome evolution of the luminous symbionts of deep sea anglerfish.</title>
        <authorList>
            <person name="Hendry T.A."/>
        </authorList>
    </citation>
    <scope>NUCLEOTIDE SEQUENCE [LARGE SCALE GENOMIC DNA]</scope>
</reference>
<comment type="caution">
    <text evidence="1">The sequence shown here is derived from an EMBL/GenBank/DDBJ whole genome shotgun (WGS) entry which is preliminary data.</text>
</comment>
<dbReference type="EMBL" id="NBYY01000018">
    <property type="protein sequence ID" value="PCS22486.1"/>
    <property type="molecule type" value="Genomic_DNA"/>
</dbReference>
<keyword evidence="2" id="KW-1185">Reference proteome</keyword>
<dbReference type="Proteomes" id="UP000219020">
    <property type="component" value="Unassembled WGS sequence"/>
</dbReference>
<evidence type="ECO:0000313" key="1">
    <source>
        <dbReference type="EMBL" id="PCS22486.1"/>
    </source>
</evidence>
<protein>
    <submittedName>
        <fullName evidence="1">Mobile element protein</fullName>
    </submittedName>
</protein>
<accession>A0A2A5T2V9</accession>
<sequence length="62" mass="7181">MNTSDAVFTKIDDLYQNILPAQEGYLISDIRTRNKPSRFSISKVIMIIISFNQSWFGGFKTY</sequence>
<dbReference type="RefSeq" id="WP_146679261.1">
    <property type="nucleotide sequence ID" value="NZ_CAWNJE010000032.1"/>
</dbReference>
<gene>
    <name evidence="1" type="ORF">BTN49_1894</name>
</gene>
<evidence type="ECO:0000313" key="2">
    <source>
        <dbReference type="Proteomes" id="UP000219020"/>
    </source>
</evidence>
<organism evidence="1 2">
    <name type="scientific">Candidatus Enterovibrio escicola</name>
    <dbReference type="NCBI Taxonomy" id="1927127"/>
    <lineage>
        <taxon>Bacteria</taxon>
        <taxon>Pseudomonadati</taxon>
        <taxon>Pseudomonadota</taxon>
        <taxon>Gammaproteobacteria</taxon>
        <taxon>Vibrionales</taxon>
        <taxon>Vibrionaceae</taxon>
        <taxon>Enterovibrio</taxon>
    </lineage>
</organism>